<protein>
    <submittedName>
        <fullName evidence="4">Histone domain-containing protein</fullName>
    </submittedName>
</protein>
<reference evidence="4" key="2">
    <citation type="submission" date="2016-06" db="UniProtKB">
        <authorList>
            <consortium name="WormBaseParasite"/>
        </authorList>
    </citation>
    <scope>IDENTIFICATION</scope>
</reference>
<dbReference type="GO" id="GO:0003677">
    <property type="term" value="F:DNA binding"/>
    <property type="evidence" value="ECO:0007669"/>
    <property type="project" value="InterPro"/>
</dbReference>
<dbReference type="FunFam" id="1.10.20.10:FF:000043">
    <property type="entry name" value="Histone H2B"/>
    <property type="match status" value="1"/>
</dbReference>
<dbReference type="InterPro" id="IPR007125">
    <property type="entry name" value="H2A/H2B/H3"/>
</dbReference>
<comment type="similarity">
    <text evidence="1">Belongs to the histone H2B family.</text>
</comment>
<evidence type="ECO:0000313" key="4">
    <source>
        <dbReference type="WBParaSite" id="GPLIN_000364300"/>
    </source>
</evidence>
<dbReference type="InterPro" id="IPR000558">
    <property type="entry name" value="Histone_H2B"/>
</dbReference>
<dbReference type="InterPro" id="IPR009072">
    <property type="entry name" value="Histone-fold"/>
</dbReference>
<dbReference type="Proteomes" id="UP000050741">
    <property type="component" value="Unassembled WGS sequence"/>
</dbReference>
<dbReference type="Gene3D" id="1.10.20.10">
    <property type="entry name" value="Histone, subunit A"/>
    <property type="match status" value="1"/>
</dbReference>
<dbReference type="PRINTS" id="PR00621">
    <property type="entry name" value="HISTONEH2B"/>
</dbReference>
<dbReference type="CDD" id="cd22910">
    <property type="entry name" value="HFD_H2B"/>
    <property type="match status" value="1"/>
</dbReference>
<reference evidence="3" key="1">
    <citation type="submission" date="2014-05" db="EMBL/GenBank/DDBJ databases">
        <title>The genome and life-stage specific transcriptomes of Globodera pallida elucidate key aspects of plant parasitism by a cyst nematode.</title>
        <authorList>
            <person name="Cotton J.A."/>
            <person name="Lilley C.J."/>
            <person name="Jones L.M."/>
            <person name="Kikuchi T."/>
            <person name="Reid A.J."/>
            <person name="Thorpe P."/>
            <person name="Tsai I.J."/>
            <person name="Beasley H."/>
            <person name="Blok V."/>
            <person name="Cock P.J.A."/>
            <person name="Van den Akker S.E."/>
            <person name="Holroyd N."/>
            <person name="Hunt M."/>
            <person name="Mantelin S."/>
            <person name="Naghra H."/>
            <person name="Pain A."/>
            <person name="Palomares-Rius J.E."/>
            <person name="Zarowiecki M."/>
            <person name="Berriman M."/>
            <person name="Jones J.T."/>
            <person name="Urwin P.E."/>
        </authorList>
    </citation>
    <scope>NUCLEOTIDE SEQUENCE [LARGE SCALE GENOMIC DNA]</scope>
    <source>
        <strain evidence="3">Lindley</strain>
    </source>
</reference>
<dbReference type="GO" id="GO:0030527">
    <property type="term" value="F:structural constituent of chromatin"/>
    <property type="evidence" value="ECO:0007669"/>
    <property type="project" value="InterPro"/>
</dbReference>
<keyword evidence="3" id="KW-1185">Reference proteome</keyword>
<accession>A0A183BSQ7</accession>
<sequence>MRMISWMRRREPRQQTYNVYIRRVLRKFHPDMDITAKSLAIMNSFINDMFNRICADATRIASIEGRKTIKMRDMDKSVQLVMPDGLAKRTVSAGTKALTKYKESGAGRRRRRGALEPFLSHIVRIT</sequence>
<dbReference type="GO" id="GO:0005634">
    <property type="term" value="C:nucleus"/>
    <property type="evidence" value="ECO:0007669"/>
    <property type="project" value="UniProtKB-ARBA"/>
</dbReference>
<organism evidence="3 4">
    <name type="scientific">Globodera pallida</name>
    <name type="common">Potato cyst nematode worm</name>
    <name type="synonym">Heterodera pallida</name>
    <dbReference type="NCBI Taxonomy" id="36090"/>
    <lineage>
        <taxon>Eukaryota</taxon>
        <taxon>Metazoa</taxon>
        <taxon>Ecdysozoa</taxon>
        <taxon>Nematoda</taxon>
        <taxon>Chromadorea</taxon>
        <taxon>Rhabditida</taxon>
        <taxon>Tylenchina</taxon>
        <taxon>Tylenchomorpha</taxon>
        <taxon>Tylenchoidea</taxon>
        <taxon>Heteroderidae</taxon>
        <taxon>Heteroderinae</taxon>
        <taxon>Globodera</taxon>
    </lineage>
</organism>
<name>A0A183BSQ7_GLOPA</name>
<dbReference type="SUPFAM" id="SSF47113">
    <property type="entry name" value="Histone-fold"/>
    <property type="match status" value="1"/>
</dbReference>
<evidence type="ECO:0000256" key="1">
    <source>
        <dbReference type="ARBA" id="ARBA00006846"/>
    </source>
</evidence>
<evidence type="ECO:0000313" key="3">
    <source>
        <dbReference type="Proteomes" id="UP000050741"/>
    </source>
</evidence>
<feature type="domain" description="Core Histone H2A/H2B/H3" evidence="2">
    <location>
        <begin position="11"/>
        <end position="78"/>
    </location>
</feature>
<dbReference type="GO" id="GO:0000786">
    <property type="term" value="C:nucleosome"/>
    <property type="evidence" value="ECO:0007669"/>
    <property type="project" value="InterPro"/>
</dbReference>
<proteinExistence type="inferred from homology"/>
<dbReference type="PANTHER" id="PTHR23428">
    <property type="entry name" value="HISTONE H2B"/>
    <property type="match status" value="1"/>
</dbReference>
<dbReference type="Pfam" id="PF00125">
    <property type="entry name" value="Histone"/>
    <property type="match status" value="1"/>
</dbReference>
<dbReference type="WBParaSite" id="GPLIN_000364300">
    <property type="protein sequence ID" value="GPLIN_000364300"/>
    <property type="gene ID" value="GPLIN_000364300"/>
</dbReference>
<evidence type="ECO:0000259" key="2">
    <source>
        <dbReference type="Pfam" id="PF00125"/>
    </source>
</evidence>
<dbReference type="GO" id="GO:0046982">
    <property type="term" value="F:protein heterodimerization activity"/>
    <property type="evidence" value="ECO:0007669"/>
    <property type="project" value="InterPro"/>
</dbReference>
<dbReference type="AlphaFoldDB" id="A0A183BSQ7"/>
<dbReference type="SMART" id="SM00427">
    <property type="entry name" value="H2B"/>
    <property type="match status" value="1"/>
</dbReference>